<dbReference type="PANTHER" id="PTHR35788">
    <property type="entry name" value="EXPORTED PROTEIN-RELATED"/>
    <property type="match status" value="1"/>
</dbReference>
<keyword evidence="1" id="KW-0732">Signal</keyword>
<sequence>MRSERRQSLRDGRRRGRRPGFARAVAAAVGLALLVVTAAAWAAWPQDETIPPGVRIGDLDVGGRPVGEVRELLAVEARDQLARPVVVSVGDRKASLAPADLEARPQIGAAVERARTSRGPLSRLAARLGLVDPVEVPLTYRLEPARLEDAVRRLARTVDARAVPARVDVLDGAARATPAEDGRRLDRPALRRALATLPSAVDAKVTTVPGVPSTAAAEEARARAQEVLDAPPVVTAGGRRLRLRTAELAAALRIRPRGKAFSVALEPKILEPRLRQAFADLARRPRDARFAVDGTRVRVVPGRLGRGIDVNGLARRLAAQPAAPQVAATFAAVRPELTTREAQAMRIRELVSEFTTPYACCPPRVTNIKRAAAILDGTIVPAGARFSLNEALGERTLERGFLSAPQISEGRLVDAVGGGVSQMATTIFNAAFFAGLELVDHTPHQFYISRYPVGREATVSWGGPELIVRNDWKAAILMRISASDTAVTVRFYSSRLGRRVTTTTGTPRGQRPARTIEVRNPSLPPGSRVVEQDGGVEGFTVEYTRKVFEGDKLRRDERFTVRYDPEDTIIEVGPAPPPPPKPAKPTPKPGTPPPPTGTTPDEPTGTTPEEPPPSTTPTAPPEQEVPGGTTTTP</sequence>
<keyword evidence="3" id="KW-0472">Membrane</keyword>
<feature type="compositionally biased region" description="Pro residues" evidence="2">
    <location>
        <begin position="574"/>
        <end position="597"/>
    </location>
</feature>
<dbReference type="Pfam" id="PF12229">
    <property type="entry name" value="PG_binding_4"/>
    <property type="match status" value="1"/>
</dbReference>
<dbReference type="PANTHER" id="PTHR35788:SF1">
    <property type="entry name" value="EXPORTED PROTEIN"/>
    <property type="match status" value="1"/>
</dbReference>
<proteinExistence type="predicted"/>
<evidence type="ECO:0000313" key="5">
    <source>
        <dbReference type="EMBL" id="CAA9538278.1"/>
    </source>
</evidence>
<evidence type="ECO:0000259" key="4">
    <source>
        <dbReference type="PROSITE" id="PS51109"/>
    </source>
</evidence>
<dbReference type="InterPro" id="IPR011098">
    <property type="entry name" value="G5_dom"/>
</dbReference>
<feature type="domain" description="G5" evidence="4">
    <location>
        <begin position="497"/>
        <end position="576"/>
    </location>
</feature>
<dbReference type="PROSITE" id="PS51109">
    <property type="entry name" value="G5"/>
    <property type="match status" value="1"/>
</dbReference>
<evidence type="ECO:0000256" key="2">
    <source>
        <dbReference type="SAM" id="MobiDB-lite"/>
    </source>
</evidence>
<feature type="compositionally biased region" description="Low complexity" evidence="2">
    <location>
        <begin position="598"/>
        <end position="608"/>
    </location>
</feature>
<dbReference type="InterPro" id="IPR052913">
    <property type="entry name" value="Glycopeptide_resist_protein"/>
</dbReference>
<keyword evidence="3" id="KW-0812">Transmembrane</keyword>
<evidence type="ECO:0000256" key="3">
    <source>
        <dbReference type="SAM" id="Phobius"/>
    </source>
</evidence>
<gene>
    <name evidence="5" type="ORF">AVDCRST_MAG79-1604</name>
</gene>
<organism evidence="5">
    <name type="scientific">uncultured Thermoleophilia bacterium</name>
    <dbReference type="NCBI Taxonomy" id="1497501"/>
    <lineage>
        <taxon>Bacteria</taxon>
        <taxon>Bacillati</taxon>
        <taxon>Actinomycetota</taxon>
        <taxon>Thermoleophilia</taxon>
        <taxon>environmental samples</taxon>
    </lineage>
</organism>
<dbReference type="AlphaFoldDB" id="A0A6J4U1F4"/>
<name>A0A6J4U1F4_9ACTN</name>
<reference evidence="5" key="1">
    <citation type="submission" date="2020-02" db="EMBL/GenBank/DDBJ databases">
        <authorList>
            <person name="Meier V. D."/>
        </authorList>
    </citation>
    <scope>NUCLEOTIDE SEQUENCE</scope>
    <source>
        <strain evidence="5">AVDCRST_MAG79</strain>
    </source>
</reference>
<dbReference type="InterPro" id="IPR007391">
    <property type="entry name" value="Vancomycin_resist_VanW"/>
</dbReference>
<accession>A0A6J4U1F4</accession>
<dbReference type="SMART" id="SM01208">
    <property type="entry name" value="G5"/>
    <property type="match status" value="1"/>
</dbReference>
<protein>
    <submittedName>
        <fullName evidence="5">Vancomycin B-type resistance protein VanW</fullName>
    </submittedName>
</protein>
<dbReference type="Pfam" id="PF04294">
    <property type="entry name" value="VanW"/>
    <property type="match status" value="1"/>
</dbReference>
<dbReference type="InterPro" id="IPR022029">
    <property type="entry name" value="YoaR-like_PG-bd"/>
</dbReference>
<feature type="transmembrane region" description="Helical" evidence="3">
    <location>
        <begin position="21"/>
        <end position="44"/>
    </location>
</feature>
<feature type="region of interest" description="Disordered" evidence="2">
    <location>
        <begin position="564"/>
        <end position="633"/>
    </location>
</feature>
<dbReference type="EMBL" id="CADCWC010000241">
    <property type="protein sequence ID" value="CAA9538278.1"/>
    <property type="molecule type" value="Genomic_DNA"/>
</dbReference>
<feature type="compositionally biased region" description="Pro residues" evidence="2">
    <location>
        <begin position="609"/>
        <end position="620"/>
    </location>
</feature>
<dbReference type="Gene3D" id="2.20.230.10">
    <property type="entry name" value="Resuscitation-promoting factor rpfb"/>
    <property type="match status" value="1"/>
</dbReference>
<keyword evidence="3" id="KW-1133">Transmembrane helix</keyword>
<evidence type="ECO:0000256" key="1">
    <source>
        <dbReference type="ARBA" id="ARBA00022729"/>
    </source>
</evidence>